<keyword evidence="2" id="KW-1185">Reference proteome</keyword>
<sequence>MVRADLRRSPPVRLNPNGVKAFGFRWREEYLSGTLGESRRECSPARVAFLPVRPRHVEIRPVLWTVRRRLKA</sequence>
<proteinExistence type="predicted"/>
<evidence type="ECO:0000313" key="2">
    <source>
        <dbReference type="Proteomes" id="UP000624709"/>
    </source>
</evidence>
<accession>A0ABQ4B8M9</accession>
<dbReference type="Proteomes" id="UP000624709">
    <property type="component" value="Unassembled WGS sequence"/>
</dbReference>
<organism evidence="1 2">
    <name type="scientific">Actinoplanes palleronii</name>
    <dbReference type="NCBI Taxonomy" id="113570"/>
    <lineage>
        <taxon>Bacteria</taxon>
        <taxon>Bacillati</taxon>
        <taxon>Actinomycetota</taxon>
        <taxon>Actinomycetes</taxon>
        <taxon>Micromonosporales</taxon>
        <taxon>Micromonosporaceae</taxon>
        <taxon>Actinoplanes</taxon>
    </lineage>
</organism>
<comment type="caution">
    <text evidence="1">The sequence shown here is derived from an EMBL/GenBank/DDBJ whole genome shotgun (WGS) entry which is preliminary data.</text>
</comment>
<evidence type="ECO:0000313" key="1">
    <source>
        <dbReference type="EMBL" id="GIE67029.1"/>
    </source>
</evidence>
<protein>
    <submittedName>
        <fullName evidence="1">Uncharacterized protein</fullName>
    </submittedName>
</protein>
<dbReference type="EMBL" id="BOMS01000043">
    <property type="protein sequence ID" value="GIE67029.1"/>
    <property type="molecule type" value="Genomic_DNA"/>
</dbReference>
<gene>
    <name evidence="1" type="ORF">Apa02nite_031370</name>
</gene>
<name>A0ABQ4B8M9_9ACTN</name>
<reference evidence="1 2" key="1">
    <citation type="submission" date="2021-01" db="EMBL/GenBank/DDBJ databases">
        <title>Whole genome shotgun sequence of Actinoplanes palleronii NBRC 14916.</title>
        <authorList>
            <person name="Komaki H."/>
            <person name="Tamura T."/>
        </authorList>
    </citation>
    <scope>NUCLEOTIDE SEQUENCE [LARGE SCALE GENOMIC DNA]</scope>
    <source>
        <strain evidence="1 2">NBRC 14916</strain>
    </source>
</reference>